<evidence type="ECO:0000256" key="4">
    <source>
        <dbReference type="SAM" id="SignalP"/>
    </source>
</evidence>
<dbReference type="Pfam" id="PF00232">
    <property type="entry name" value="Glyco_hydro_1"/>
    <property type="match status" value="3"/>
</dbReference>
<organism evidence="5 6">
    <name type="scientific">Hevea brasiliensis</name>
    <name type="common">Para rubber tree</name>
    <name type="synonym">Siphonia brasiliensis</name>
    <dbReference type="NCBI Taxonomy" id="3981"/>
    <lineage>
        <taxon>Eukaryota</taxon>
        <taxon>Viridiplantae</taxon>
        <taxon>Streptophyta</taxon>
        <taxon>Embryophyta</taxon>
        <taxon>Tracheophyta</taxon>
        <taxon>Spermatophyta</taxon>
        <taxon>Magnoliopsida</taxon>
        <taxon>eudicotyledons</taxon>
        <taxon>Gunneridae</taxon>
        <taxon>Pentapetalae</taxon>
        <taxon>rosids</taxon>
        <taxon>fabids</taxon>
        <taxon>Malpighiales</taxon>
        <taxon>Euphorbiaceae</taxon>
        <taxon>Crotonoideae</taxon>
        <taxon>Micrandreae</taxon>
        <taxon>Hevea</taxon>
    </lineage>
</organism>
<dbReference type="Proteomes" id="UP000467840">
    <property type="component" value="Chromosome 7"/>
</dbReference>
<evidence type="ECO:0000313" key="6">
    <source>
        <dbReference type="Proteomes" id="UP000467840"/>
    </source>
</evidence>
<comment type="caution">
    <text evidence="5">The sequence shown here is derived from an EMBL/GenBank/DDBJ whole genome shotgun (WGS) entry which is preliminary data.</text>
</comment>
<dbReference type="EMBL" id="JAAGAX010000013">
    <property type="protein sequence ID" value="KAF2293647.1"/>
    <property type="molecule type" value="Genomic_DNA"/>
</dbReference>
<keyword evidence="3" id="KW-0326">Glycosidase</keyword>
<evidence type="ECO:0000256" key="2">
    <source>
        <dbReference type="ARBA" id="ARBA00022801"/>
    </source>
</evidence>
<feature type="chain" id="PRO_5025579420" description="Beta-glucosidase" evidence="4">
    <location>
        <begin position="24"/>
        <end position="997"/>
    </location>
</feature>
<dbReference type="FunFam" id="3.20.20.80:FF:000020">
    <property type="entry name" value="Beta-glucosidase 12"/>
    <property type="match status" value="1"/>
</dbReference>
<reference evidence="5 6" key="1">
    <citation type="journal article" date="2020" name="Mol. Plant">
        <title>The Chromosome-Based Rubber Tree Genome Provides New Insights into Spurge Genome Evolution and Rubber Biosynthesis.</title>
        <authorList>
            <person name="Liu J."/>
            <person name="Shi C."/>
            <person name="Shi C.C."/>
            <person name="Li W."/>
            <person name="Zhang Q.J."/>
            <person name="Zhang Y."/>
            <person name="Li K."/>
            <person name="Lu H.F."/>
            <person name="Shi C."/>
            <person name="Zhu S.T."/>
            <person name="Xiao Z.Y."/>
            <person name="Nan H."/>
            <person name="Yue Y."/>
            <person name="Zhu X.G."/>
            <person name="Wu Y."/>
            <person name="Hong X.N."/>
            <person name="Fan G.Y."/>
            <person name="Tong Y."/>
            <person name="Zhang D."/>
            <person name="Mao C.L."/>
            <person name="Liu Y.L."/>
            <person name="Hao S.J."/>
            <person name="Liu W.Q."/>
            <person name="Lv M.Q."/>
            <person name="Zhang H.B."/>
            <person name="Liu Y."/>
            <person name="Hu-Tang G.R."/>
            <person name="Wang J.P."/>
            <person name="Wang J.H."/>
            <person name="Sun Y.H."/>
            <person name="Ni S.B."/>
            <person name="Chen W.B."/>
            <person name="Zhang X.C."/>
            <person name="Jiao Y.N."/>
            <person name="Eichler E.E."/>
            <person name="Li G.H."/>
            <person name="Liu X."/>
            <person name="Gao L.Z."/>
        </authorList>
    </citation>
    <scope>NUCLEOTIDE SEQUENCE [LARGE SCALE GENOMIC DNA]</scope>
    <source>
        <strain evidence="6">cv. GT1</strain>
        <tissue evidence="5">Leaf</tissue>
    </source>
</reference>
<dbReference type="Gene3D" id="3.20.20.80">
    <property type="entry name" value="Glycosidases"/>
    <property type="match status" value="3"/>
</dbReference>
<name>A0A6A6KYK8_HEVBR</name>
<evidence type="ECO:0000313" key="5">
    <source>
        <dbReference type="EMBL" id="KAF2293647.1"/>
    </source>
</evidence>
<evidence type="ECO:0008006" key="7">
    <source>
        <dbReference type="Google" id="ProtNLM"/>
    </source>
</evidence>
<feature type="signal peptide" evidence="4">
    <location>
        <begin position="1"/>
        <end position="23"/>
    </location>
</feature>
<dbReference type="FunFam" id="3.20.20.80:FF:000022">
    <property type="entry name" value="Beta-glucosidase 11"/>
    <property type="match status" value="1"/>
</dbReference>
<dbReference type="InterPro" id="IPR017853">
    <property type="entry name" value="GH"/>
</dbReference>
<dbReference type="PROSITE" id="PS00653">
    <property type="entry name" value="GLYCOSYL_HYDROL_F1_2"/>
    <property type="match status" value="2"/>
</dbReference>
<proteinExistence type="inferred from homology"/>
<sequence>MNIQHCLLLCLLNLAYFLALAGGKNTFQLSTNFRRSSFPDGFVFGAGSSSYQYEGATELDGRRPSIWDTFTSEHPEKIADHSSGKVAEDFYHHYEEDITLLKGIGLDSYRFSISWPRIFPEGKITRGVNWEGVNFYNSLIDKLLSNGIQPLVTLFHWDVPQTLEDEYKGLLSPNIVNDYYDFVDFCFKEFGDRVKHWVTVNEPNLMSMYGYAYGYNAPGRCSDYIGNCTEGNSATEPYIVVHHLILCHAAAVKLYREKYQASQGGLIGITVFTAWMVPKYDNVASWKAASRASDFLIGWIMHPITYGDYPVTMRYLWKTLHYSSVNLSYTTDSRVNKTTGKNGIPIGEPTGCSWLYIYPKGLYKLMLYLKRKYNHPAIYITENGKLISLISLLALTASAMMAHSDDEITANFSRTYFPKDFIFGTATSAYQIEGAANKFGRGPSVWDTFTHQYPERIRDHKNGDVAVDFYNRYKEDIKNVKNMGFNAFRFSISWPRVIPTGRIHYGVNEEGIEFYNRVINETIKQGLQPFVTIFHWDTPQALEDKYGGFLSKRIVKDYRKYANLLFKRFGDRVKYWMTFNEPWALSGFAYDSGVFAPGRCSSWVNSQCRGGDSSTEPYIVAHNLLLAHAATVKLYRKKYETTQNGKIGITLFTFWYEPLSNRGADIKAHKTALDFMFGLWMSPMTYGQYPSIVQDLVGDRLPKFTKKESHLLKGSYDFVGIQYYTSYFAKPNAVMDPKHLRYKTDSHINETPYDYDDKLIGPQAYSPWFYIFPKGIRHLLNYTKHAYNNPVIYITENGVDNYNNETQPIKEALKDDFRIDYYRKHTWNALKAINEDKVNVKGYFAWSYLDNFEWNIGYTSRQSNCFPPPSGMVKLNVDASVLGDGKIGFGAIFRKENGERQVNLESSLGVALSDCIYFGGKLSSCLWSFALRDCGGLETFVSGINGLEVSGSFGFMGSGSCGLWVSGSLVLLADVYSVKSTMSGKLALDDVDEDDVM</sequence>
<evidence type="ECO:0000256" key="1">
    <source>
        <dbReference type="ARBA" id="ARBA00010838"/>
    </source>
</evidence>
<dbReference type="PANTHER" id="PTHR10353">
    <property type="entry name" value="GLYCOSYL HYDROLASE"/>
    <property type="match status" value="1"/>
</dbReference>
<dbReference type="GO" id="GO:0008422">
    <property type="term" value="F:beta-glucosidase activity"/>
    <property type="evidence" value="ECO:0007669"/>
    <property type="project" value="TreeGrafter"/>
</dbReference>
<evidence type="ECO:0000256" key="3">
    <source>
        <dbReference type="ARBA" id="ARBA00023295"/>
    </source>
</evidence>
<comment type="similarity">
    <text evidence="1">Belongs to the glycosyl hydrolase 1 family.</text>
</comment>
<accession>A0A6A6KYK8</accession>
<dbReference type="SUPFAM" id="SSF51445">
    <property type="entry name" value="(Trans)glycosidases"/>
    <property type="match status" value="2"/>
</dbReference>
<dbReference type="PRINTS" id="PR00131">
    <property type="entry name" value="GLHYDRLASE1"/>
</dbReference>
<dbReference type="AlphaFoldDB" id="A0A6A6KYK8"/>
<gene>
    <name evidence="5" type="ORF">GH714_003773</name>
</gene>
<dbReference type="PANTHER" id="PTHR10353:SF323">
    <property type="entry name" value="LINAMARASE"/>
    <property type="match status" value="1"/>
</dbReference>
<dbReference type="InterPro" id="IPR033132">
    <property type="entry name" value="GH_1_N_CS"/>
</dbReference>
<dbReference type="InterPro" id="IPR001360">
    <property type="entry name" value="Glyco_hydro_1"/>
</dbReference>
<protein>
    <recommendedName>
        <fullName evidence="7">Beta-glucosidase</fullName>
    </recommendedName>
</protein>
<keyword evidence="2" id="KW-0378">Hydrolase</keyword>
<dbReference type="GO" id="GO:0005975">
    <property type="term" value="P:carbohydrate metabolic process"/>
    <property type="evidence" value="ECO:0007669"/>
    <property type="project" value="InterPro"/>
</dbReference>
<keyword evidence="6" id="KW-1185">Reference proteome</keyword>
<keyword evidence="4" id="KW-0732">Signal</keyword>